<evidence type="ECO:0000313" key="2">
    <source>
        <dbReference type="Proteomes" id="UP000007093"/>
    </source>
</evidence>
<sequence>MPTHSSALTRLARCAILSEDFYAPSVVHLPDCHDPDSTVPDSLCAHLLTLSPHHWFLIGLFN</sequence>
<dbReference type="PATRIC" id="fig|568816.4.peg.2126"/>
<dbReference type="AlphaFoldDB" id="G4Q5U3"/>
<accession>G4Q5U3</accession>
<name>G4Q5U3_ACIIR</name>
<dbReference type="EMBL" id="CP003058">
    <property type="protein sequence ID" value="AEQ23389.1"/>
    <property type="molecule type" value="Genomic_DNA"/>
</dbReference>
<gene>
    <name evidence="1" type="ordered locus">Acin_2193</name>
</gene>
<dbReference type="STRING" id="568816.Acin_2193"/>
<reference evidence="1 2" key="1">
    <citation type="journal article" date="2011" name="J. Bacteriol.">
        <title>Complete genome sequence of Acidaminococcus intestini RYC-MR95, a Gram-negative bacterium from the phylum Firmicutes.</title>
        <authorList>
            <person name="D'Auria G."/>
            <person name="Galan J.C."/>
            <person name="Rodriguez-Alcayna M."/>
            <person name="Moya A."/>
            <person name="Baquero F."/>
            <person name="Latorre A."/>
        </authorList>
    </citation>
    <scope>NUCLEOTIDE SEQUENCE [LARGE SCALE GENOMIC DNA]</scope>
    <source>
        <strain evidence="1 2">RyC-MR95</strain>
    </source>
</reference>
<protein>
    <submittedName>
        <fullName evidence="1">Uncharacterized protein</fullName>
    </submittedName>
</protein>
<dbReference type="Proteomes" id="UP000007093">
    <property type="component" value="Chromosome"/>
</dbReference>
<dbReference type="HOGENOM" id="CLU_2893604_0_0_9"/>
<organism evidence="1 2">
    <name type="scientific">Acidaminococcus intestini (strain RyC-MR95)</name>
    <dbReference type="NCBI Taxonomy" id="568816"/>
    <lineage>
        <taxon>Bacteria</taxon>
        <taxon>Bacillati</taxon>
        <taxon>Bacillota</taxon>
        <taxon>Negativicutes</taxon>
        <taxon>Acidaminococcales</taxon>
        <taxon>Acidaminococcaceae</taxon>
        <taxon>Acidaminococcus</taxon>
    </lineage>
</organism>
<keyword evidence="2" id="KW-1185">Reference proteome</keyword>
<dbReference type="KEGG" id="ain:Acin_2193"/>
<dbReference type="InParanoid" id="G4Q5U3"/>
<evidence type="ECO:0000313" key="1">
    <source>
        <dbReference type="EMBL" id="AEQ23389.1"/>
    </source>
</evidence>
<proteinExistence type="predicted"/>